<proteinExistence type="predicted"/>
<protein>
    <submittedName>
        <fullName evidence="1">Uncharacterized protein</fullName>
    </submittedName>
</protein>
<sequence length="59" mass="7026">MFREFEGKNIFCLLMLSDDSKTIIGVYQQMKRKFVYDTKPQVLSFGLEDCEKDFHQQAQ</sequence>
<dbReference type="InterPro" id="IPR021109">
    <property type="entry name" value="Peptidase_aspartic_dom_sf"/>
</dbReference>
<dbReference type="EMBL" id="CAADRP010000001">
    <property type="protein sequence ID" value="VFU19742.1"/>
    <property type="molecule type" value="Genomic_DNA"/>
</dbReference>
<accession>A0A6N2JW08</accession>
<dbReference type="Gene3D" id="2.40.70.10">
    <property type="entry name" value="Acid Proteases"/>
    <property type="match status" value="1"/>
</dbReference>
<gene>
    <name evidence="1" type="ORF">SVIM_LOCUS269</name>
</gene>
<dbReference type="AlphaFoldDB" id="A0A6N2JW08"/>
<name>A0A6N2JW08_SALVM</name>
<evidence type="ECO:0000313" key="1">
    <source>
        <dbReference type="EMBL" id="VFU19742.1"/>
    </source>
</evidence>
<reference evidence="1" key="1">
    <citation type="submission" date="2019-03" db="EMBL/GenBank/DDBJ databases">
        <authorList>
            <person name="Mank J."/>
            <person name="Almeida P."/>
        </authorList>
    </citation>
    <scope>NUCLEOTIDE SEQUENCE</scope>
    <source>
        <strain evidence="1">78183</strain>
    </source>
</reference>
<organism evidence="1">
    <name type="scientific">Salix viminalis</name>
    <name type="common">Common osier</name>
    <name type="synonym">Basket willow</name>
    <dbReference type="NCBI Taxonomy" id="40686"/>
    <lineage>
        <taxon>Eukaryota</taxon>
        <taxon>Viridiplantae</taxon>
        <taxon>Streptophyta</taxon>
        <taxon>Embryophyta</taxon>
        <taxon>Tracheophyta</taxon>
        <taxon>Spermatophyta</taxon>
        <taxon>Magnoliopsida</taxon>
        <taxon>eudicotyledons</taxon>
        <taxon>Gunneridae</taxon>
        <taxon>Pentapetalae</taxon>
        <taxon>rosids</taxon>
        <taxon>fabids</taxon>
        <taxon>Malpighiales</taxon>
        <taxon>Salicaceae</taxon>
        <taxon>Saliceae</taxon>
        <taxon>Salix</taxon>
    </lineage>
</organism>